<dbReference type="PANTHER" id="PTHR30575:SF0">
    <property type="entry name" value="XAA-ARG DIPEPTIDASE"/>
    <property type="match status" value="1"/>
</dbReference>
<dbReference type="AlphaFoldDB" id="A0A2X2XX50"/>
<evidence type="ECO:0000313" key="3">
    <source>
        <dbReference type="Proteomes" id="UP000249986"/>
    </source>
</evidence>
<dbReference type="InterPro" id="IPR052030">
    <property type="entry name" value="Peptidase_M20/M20A_hydrolases"/>
</dbReference>
<dbReference type="GO" id="GO:0071713">
    <property type="term" value="F:para-aminobenzoyl-glutamate hydrolase activity"/>
    <property type="evidence" value="ECO:0007669"/>
    <property type="project" value="TreeGrafter"/>
</dbReference>
<dbReference type="Proteomes" id="UP000249986">
    <property type="component" value="Unassembled WGS sequence"/>
</dbReference>
<gene>
    <name evidence="2" type="primary">abgB</name>
    <name evidence="2" type="ORF">NCTC10719_01931</name>
</gene>
<dbReference type="RefSeq" id="WP_003452242.1">
    <property type="nucleotide sequence ID" value="NZ_CATNYS010000028.1"/>
</dbReference>
<evidence type="ECO:0000313" key="2">
    <source>
        <dbReference type="EMBL" id="SQB60332.1"/>
    </source>
</evidence>
<dbReference type="InterPro" id="IPR017144">
    <property type="entry name" value="Xaa-Arg_dipeptidase"/>
</dbReference>
<dbReference type="GO" id="GO:0016805">
    <property type="term" value="F:dipeptidase activity"/>
    <property type="evidence" value="ECO:0007669"/>
    <property type="project" value="InterPro"/>
</dbReference>
<dbReference type="GO" id="GO:0005737">
    <property type="term" value="C:cytoplasm"/>
    <property type="evidence" value="ECO:0007669"/>
    <property type="project" value="TreeGrafter"/>
</dbReference>
<dbReference type="Gene3D" id="3.40.630.10">
    <property type="entry name" value="Zn peptidases"/>
    <property type="match status" value="1"/>
</dbReference>
<comment type="similarity">
    <text evidence="1">Belongs to the peptidase M20A family.</text>
</comment>
<dbReference type="Gene3D" id="3.30.70.360">
    <property type="match status" value="1"/>
</dbReference>
<accession>A0A2X2XX50</accession>
<name>A0A2X2XX50_CLOPF</name>
<keyword evidence="2" id="KW-0378">Hydrolase</keyword>
<proteinExistence type="inferred from homology"/>
<dbReference type="GO" id="GO:0046657">
    <property type="term" value="P:folic acid catabolic process"/>
    <property type="evidence" value="ECO:0007669"/>
    <property type="project" value="TreeGrafter"/>
</dbReference>
<organism evidence="2 3">
    <name type="scientific">Clostridium perfringens</name>
    <dbReference type="NCBI Taxonomy" id="1502"/>
    <lineage>
        <taxon>Bacteria</taxon>
        <taxon>Bacillati</taxon>
        <taxon>Bacillota</taxon>
        <taxon>Clostridia</taxon>
        <taxon>Eubacteriales</taxon>
        <taxon>Clostridiaceae</taxon>
        <taxon>Clostridium</taxon>
    </lineage>
</organism>
<dbReference type="SUPFAM" id="SSF53187">
    <property type="entry name" value="Zn-dependent exopeptidases"/>
    <property type="match status" value="1"/>
</dbReference>
<dbReference type="PIRSF" id="PIRSF037226">
    <property type="entry name" value="Amidohydrolase_ACY1L2_prd"/>
    <property type="match status" value="1"/>
</dbReference>
<sequence length="389" mass="43091">MRQEVISYLSTEKEALFNLCKFLHDNPEDSYKEYDACKYICNFLRDRDFDVREKFLDLDTAFYAKKGNGYPKICFLCEYDAIKSKGGHITGHNLLTTISITSALGLSKVIEKSGGTVILIGCPGEYLGGTKSTYVRQGIFDDIDVVLTAHPDIVTSESGTSKAIIPLKVTFKGHDGLSFLDFDSFTSLDGTMLTFNVINALSKGFCKKANIHTILSQGGVTPLLRPVESEGKLYIRAESTKTAKCIENKIRNLVACISDTMNLESCVELYEPPNEELLSNQILNRLYSHNLKENGIINIGKPRDIDAGISLGTVSHKVPCIHPYINIVDNVNIDYGTKEFADATISSFAQEQALSASYALISTALDLIESDFLLSEVKETFNMSKENLY</sequence>
<protein>
    <recommendedName>
        <fullName evidence="1">Peptidase M20 domain-containing protein 2</fullName>
    </recommendedName>
</protein>
<evidence type="ECO:0000256" key="1">
    <source>
        <dbReference type="PIRNR" id="PIRNR037226"/>
    </source>
</evidence>
<reference evidence="2 3" key="1">
    <citation type="submission" date="2018-06" db="EMBL/GenBank/DDBJ databases">
        <authorList>
            <consortium name="Pathogen Informatics"/>
            <person name="Doyle S."/>
        </authorList>
    </citation>
    <scope>NUCLEOTIDE SEQUENCE [LARGE SCALE GENOMIC DNA]</scope>
    <source>
        <strain evidence="2 3">NCTC10719</strain>
    </source>
</reference>
<dbReference type="PANTHER" id="PTHR30575">
    <property type="entry name" value="PEPTIDASE M20"/>
    <property type="match status" value="1"/>
</dbReference>
<dbReference type="EMBL" id="UAWG01000012">
    <property type="protein sequence ID" value="SQB60332.1"/>
    <property type="molecule type" value="Genomic_DNA"/>
</dbReference>